<evidence type="ECO:0000313" key="4">
    <source>
        <dbReference type="Proteomes" id="UP001501195"/>
    </source>
</evidence>
<gene>
    <name evidence="3" type="ORF">GCM10023225_26180</name>
</gene>
<dbReference type="EMBL" id="BAABIL010000425">
    <property type="protein sequence ID" value="GAA4986714.1"/>
    <property type="molecule type" value="Genomic_DNA"/>
</dbReference>
<feature type="region of interest" description="Disordered" evidence="1">
    <location>
        <begin position="1"/>
        <end position="20"/>
    </location>
</feature>
<protein>
    <submittedName>
        <fullName evidence="3">TIGR03086 family metal-binding protein</fullName>
    </submittedName>
</protein>
<dbReference type="SUPFAM" id="SSF109854">
    <property type="entry name" value="DinB/YfiT-like putative metalloenzymes"/>
    <property type="match status" value="1"/>
</dbReference>
<dbReference type="RefSeq" id="WP_345713059.1">
    <property type="nucleotide sequence ID" value="NZ_BAABIL010000425.1"/>
</dbReference>
<dbReference type="InterPro" id="IPR024344">
    <property type="entry name" value="MDMPI_metal-binding"/>
</dbReference>
<evidence type="ECO:0000259" key="2">
    <source>
        <dbReference type="Pfam" id="PF11716"/>
    </source>
</evidence>
<dbReference type="InterPro" id="IPR017517">
    <property type="entry name" value="Maleyloyr_isom"/>
</dbReference>
<sequence length="203" mass="20704">MSSTSATAPAAAPATDPRPAMRRALDQLDRLVAAVGADDLTRPTPCTDLDVRALLEHLLGVARRIAHVARGGAALDVPSSLDGPADGGWVAAWAGARADAEEAWADDAVLTRVLELPFGTMPGAAAGFAYVQEFTVHAGDLATALGRAGELDEELAAQVLAGAVRFLPAEPRGGRVPFGPVVAVADSAPASERLAGWTGRTPA</sequence>
<dbReference type="NCBIfam" id="TIGR03086">
    <property type="entry name" value="TIGR03086 family metal-binding protein"/>
    <property type="match status" value="1"/>
</dbReference>
<accession>A0ABP9I4E2</accession>
<name>A0ABP9I4E2_9ACTN</name>
<dbReference type="Proteomes" id="UP001501195">
    <property type="component" value="Unassembled WGS sequence"/>
</dbReference>
<comment type="caution">
    <text evidence="3">The sequence shown here is derived from an EMBL/GenBank/DDBJ whole genome shotgun (WGS) entry which is preliminary data.</text>
</comment>
<dbReference type="Gene3D" id="1.20.120.450">
    <property type="entry name" value="dinb family like domain"/>
    <property type="match status" value="1"/>
</dbReference>
<evidence type="ECO:0000313" key="3">
    <source>
        <dbReference type="EMBL" id="GAA4986714.1"/>
    </source>
</evidence>
<dbReference type="NCBIfam" id="TIGR03083">
    <property type="entry name" value="maleylpyruvate isomerase family mycothiol-dependent enzyme"/>
    <property type="match status" value="1"/>
</dbReference>
<feature type="domain" description="Mycothiol-dependent maleylpyruvate isomerase metal-binding" evidence="2">
    <location>
        <begin position="22"/>
        <end position="142"/>
    </location>
</feature>
<organism evidence="3 4">
    <name type="scientific">Kineococcus glutinatus</name>
    <dbReference type="NCBI Taxonomy" id="1070872"/>
    <lineage>
        <taxon>Bacteria</taxon>
        <taxon>Bacillati</taxon>
        <taxon>Actinomycetota</taxon>
        <taxon>Actinomycetes</taxon>
        <taxon>Kineosporiales</taxon>
        <taxon>Kineosporiaceae</taxon>
        <taxon>Kineococcus</taxon>
    </lineage>
</organism>
<dbReference type="InterPro" id="IPR017520">
    <property type="entry name" value="CHP03086"/>
</dbReference>
<dbReference type="Pfam" id="PF11716">
    <property type="entry name" value="MDMPI_N"/>
    <property type="match status" value="1"/>
</dbReference>
<feature type="compositionally biased region" description="Low complexity" evidence="1">
    <location>
        <begin position="1"/>
        <end position="18"/>
    </location>
</feature>
<dbReference type="InterPro" id="IPR034660">
    <property type="entry name" value="DinB/YfiT-like"/>
</dbReference>
<evidence type="ECO:0000256" key="1">
    <source>
        <dbReference type="SAM" id="MobiDB-lite"/>
    </source>
</evidence>
<keyword evidence="4" id="KW-1185">Reference proteome</keyword>
<reference evidence="4" key="1">
    <citation type="journal article" date="2019" name="Int. J. Syst. Evol. Microbiol.">
        <title>The Global Catalogue of Microorganisms (GCM) 10K type strain sequencing project: providing services to taxonomists for standard genome sequencing and annotation.</title>
        <authorList>
            <consortium name="The Broad Institute Genomics Platform"/>
            <consortium name="The Broad Institute Genome Sequencing Center for Infectious Disease"/>
            <person name="Wu L."/>
            <person name="Ma J."/>
        </authorList>
    </citation>
    <scope>NUCLEOTIDE SEQUENCE [LARGE SCALE GENOMIC DNA]</scope>
    <source>
        <strain evidence="4">JCM 18126</strain>
    </source>
</reference>
<proteinExistence type="predicted"/>